<keyword evidence="3" id="KW-1185">Reference proteome</keyword>
<dbReference type="PIRSF" id="PIRSF031715">
    <property type="entry name" value="Cob_chel_CobT"/>
    <property type="match status" value="1"/>
</dbReference>
<dbReference type="InterPro" id="IPR051928">
    <property type="entry name" value="NorD/CobT"/>
</dbReference>
<evidence type="ECO:0000259" key="1">
    <source>
        <dbReference type="Pfam" id="PF11775"/>
    </source>
</evidence>
<dbReference type="PANTHER" id="PTHR41248:SF1">
    <property type="entry name" value="NORD PROTEIN"/>
    <property type="match status" value="1"/>
</dbReference>
<dbReference type="SUPFAM" id="SSF53300">
    <property type="entry name" value="vWA-like"/>
    <property type="match status" value="1"/>
</dbReference>
<name>A0ABU5IN93_9BURK</name>
<dbReference type="InterPro" id="IPR025861">
    <property type="entry name" value="CobT_VWA_dom"/>
</dbReference>
<evidence type="ECO:0000313" key="2">
    <source>
        <dbReference type="EMBL" id="MDZ5460373.1"/>
    </source>
</evidence>
<proteinExistence type="predicted"/>
<dbReference type="EMBL" id="JAXOJX010000067">
    <property type="protein sequence ID" value="MDZ5460373.1"/>
    <property type="molecule type" value="Genomic_DNA"/>
</dbReference>
<sequence length="564" mass="61460">MEPRRQREQALCGAALRALSGRRVEWRAARLLEGDRELRLDAPHLRLQAEDGLPARRGHCDATALRLRHSDLAQHEQAAPSGAVERLVFDLLEQLRCESRLPASLPGLAANVQARFAAWSRAALAQGLAESAAGLLLYTLAQLGWSRFNGQPLPQESEGLIEATRAGIARAIGGWLSRMQRCLDDQAAFAEAALALAHWTGQRLRDAQAQQQPASGAAQAQARAHAALSWLLPQSDGNLALPAPAAGRSRLLDGGSAGYRVFTTAYDREVPAATLVRAALLREYRQRLDERVARLNVNQGRLALQLQRALARPAGSDWDFGLEAGRVDARRLAQLVSNPAQRRVFRLEAPRPRPDAVVSLLIDCSGSMRRHIEPLALLADVLLRVLERAGAATELLGYTTGAWNGGRARAAWLAAGRPAHPGRLNERCHLVFKDAARSWRRSRLDVAALLKGDLFREGVDGEAVAWAAHRLRARPEARRILVVVSDGCPLDSATEQANDARYLDHHLQQVVAQQERAGITLIGVGVGLDLGAWYRHSVPADLSQGLERELLHRLVGTIARVAAA</sequence>
<dbReference type="Pfam" id="PF11775">
    <property type="entry name" value="CobT_C"/>
    <property type="match status" value="1"/>
</dbReference>
<reference evidence="2 3" key="1">
    <citation type="submission" date="2023-11" db="EMBL/GenBank/DDBJ databases">
        <title>Draft genome of Azohydromonas lata strain H1 (DSM1123), a polyhydroxyalkanoate producer.</title>
        <authorList>
            <person name="Traversa D."/>
            <person name="D'Addabbo P."/>
            <person name="Pazzani C."/>
            <person name="Manzari C."/>
            <person name="Chiara M."/>
            <person name="Scrascia M."/>
        </authorList>
    </citation>
    <scope>NUCLEOTIDE SEQUENCE [LARGE SCALE GENOMIC DNA]</scope>
    <source>
        <strain evidence="2 3">H1</strain>
    </source>
</reference>
<dbReference type="RefSeq" id="WP_322467846.1">
    <property type="nucleotide sequence ID" value="NZ_JAXOJX010000067.1"/>
</dbReference>
<dbReference type="PANTHER" id="PTHR41248">
    <property type="entry name" value="NORD PROTEIN"/>
    <property type="match status" value="1"/>
</dbReference>
<dbReference type="Pfam" id="PF06213">
    <property type="entry name" value="CobT"/>
    <property type="match status" value="1"/>
</dbReference>
<feature type="domain" description="Cobalamin biosynthesis protein CobT VWA" evidence="1">
    <location>
        <begin position="348"/>
        <end position="538"/>
    </location>
</feature>
<comment type="caution">
    <text evidence="2">The sequence shown here is derived from an EMBL/GenBank/DDBJ whole genome shotgun (WGS) entry which is preliminary data.</text>
</comment>
<accession>A0ABU5IN93</accession>
<organism evidence="2 3">
    <name type="scientific">Azohydromonas lata</name>
    <dbReference type="NCBI Taxonomy" id="45677"/>
    <lineage>
        <taxon>Bacteria</taxon>
        <taxon>Pseudomonadati</taxon>
        <taxon>Pseudomonadota</taxon>
        <taxon>Betaproteobacteria</taxon>
        <taxon>Burkholderiales</taxon>
        <taxon>Sphaerotilaceae</taxon>
        <taxon>Azohydromonas</taxon>
    </lineage>
</organism>
<dbReference type="Gene3D" id="3.40.50.410">
    <property type="entry name" value="von Willebrand factor, type A domain"/>
    <property type="match status" value="1"/>
</dbReference>
<protein>
    <submittedName>
        <fullName evidence="2">Cobalt chelatase</fullName>
    </submittedName>
</protein>
<dbReference type="InterPro" id="IPR006538">
    <property type="entry name" value="CobT"/>
</dbReference>
<gene>
    <name evidence="2" type="ORF">SM757_27710</name>
</gene>
<dbReference type="Proteomes" id="UP001293718">
    <property type="component" value="Unassembled WGS sequence"/>
</dbReference>
<dbReference type="InterPro" id="IPR036465">
    <property type="entry name" value="vWFA_dom_sf"/>
</dbReference>
<evidence type="ECO:0000313" key="3">
    <source>
        <dbReference type="Proteomes" id="UP001293718"/>
    </source>
</evidence>